<dbReference type="STRING" id="587909.SAMN05421810_10584"/>
<dbReference type="AlphaFoldDB" id="A0A1I5WFU4"/>
<dbReference type="PANTHER" id="PTHR43046:SF14">
    <property type="entry name" value="MUTT_NUDIX FAMILY PROTEIN"/>
    <property type="match status" value="1"/>
</dbReference>
<dbReference type="InterPro" id="IPR020476">
    <property type="entry name" value="Nudix_hydrolase"/>
</dbReference>
<dbReference type="InterPro" id="IPR000086">
    <property type="entry name" value="NUDIX_hydrolase_dom"/>
</dbReference>
<keyword evidence="7" id="KW-1185">Reference proteome</keyword>
<dbReference type="SUPFAM" id="SSF55811">
    <property type="entry name" value="Nudix"/>
    <property type="match status" value="1"/>
</dbReference>
<feature type="domain" description="Nudix hydrolase" evidence="5">
    <location>
        <begin position="1"/>
        <end position="116"/>
    </location>
</feature>
<organism evidence="6 7">
    <name type="scientific">Amycolatopsis arida</name>
    <dbReference type="NCBI Taxonomy" id="587909"/>
    <lineage>
        <taxon>Bacteria</taxon>
        <taxon>Bacillati</taxon>
        <taxon>Actinomycetota</taxon>
        <taxon>Actinomycetes</taxon>
        <taxon>Pseudonocardiales</taxon>
        <taxon>Pseudonocardiaceae</taxon>
        <taxon>Amycolatopsis</taxon>
    </lineage>
</organism>
<dbReference type="InterPro" id="IPR015797">
    <property type="entry name" value="NUDIX_hydrolase-like_dom_sf"/>
</dbReference>
<proteinExistence type="inferred from homology"/>
<gene>
    <name evidence="6" type="ORF">SAMN05421810_10584</name>
</gene>
<sequence length="122" mass="13179">MVHDAAGRLLLVRRRRAPGRGRWSLPGGRVEPGESDAVAVVREVREETGLLTEPDALVGTVVRGPYEIHDYACVVLGGHLVAGDDADAARWVDLATFTDLDAADALAPELAETLRTWNTLPR</sequence>
<dbReference type="PROSITE" id="PS00893">
    <property type="entry name" value="NUDIX_BOX"/>
    <property type="match status" value="1"/>
</dbReference>
<accession>A0A1I5WFU4</accession>
<dbReference type="Proteomes" id="UP000198727">
    <property type="component" value="Unassembled WGS sequence"/>
</dbReference>
<keyword evidence="3 4" id="KW-0378">Hydrolase</keyword>
<protein>
    <submittedName>
        <fullName evidence="6">ADP-ribose pyrophosphatase YjhB, NUDIX family</fullName>
    </submittedName>
</protein>
<reference evidence="7" key="1">
    <citation type="submission" date="2016-10" db="EMBL/GenBank/DDBJ databases">
        <authorList>
            <person name="Varghese N."/>
            <person name="Submissions S."/>
        </authorList>
    </citation>
    <scope>NUCLEOTIDE SEQUENCE [LARGE SCALE GENOMIC DNA]</scope>
    <source>
        <strain evidence="7">CGMCC 4.5579</strain>
    </source>
</reference>
<dbReference type="Pfam" id="PF00293">
    <property type="entry name" value="NUDIX"/>
    <property type="match status" value="1"/>
</dbReference>
<evidence type="ECO:0000256" key="2">
    <source>
        <dbReference type="ARBA" id="ARBA00005582"/>
    </source>
</evidence>
<evidence type="ECO:0000256" key="3">
    <source>
        <dbReference type="ARBA" id="ARBA00022801"/>
    </source>
</evidence>
<dbReference type="InterPro" id="IPR020084">
    <property type="entry name" value="NUDIX_hydrolase_CS"/>
</dbReference>
<comment type="cofactor">
    <cofactor evidence="1">
        <name>Mg(2+)</name>
        <dbReference type="ChEBI" id="CHEBI:18420"/>
    </cofactor>
</comment>
<evidence type="ECO:0000256" key="1">
    <source>
        <dbReference type="ARBA" id="ARBA00001946"/>
    </source>
</evidence>
<evidence type="ECO:0000313" key="7">
    <source>
        <dbReference type="Proteomes" id="UP000198727"/>
    </source>
</evidence>
<evidence type="ECO:0000259" key="5">
    <source>
        <dbReference type="PROSITE" id="PS51462"/>
    </source>
</evidence>
<dbReference type="GO" id="GO:0016787">
    <property type="term" value="F:hydrolase activity"/>
    <property type="evidence" value="ECO:0007669"/>
    <property type="project" value="UniProtKB-KW"/>
</dbReference>
<dbReference type="PROSITE" id="PS51462">
    <property type="entry name" value="NUDIX"/>
    <property type="match status" value="1"/>
</dbReference>
<dbReference type="EMBL" id="FOWW01000005">
    <property type="protein sequence ID" value="SFQ18497.1"/>
    <property type="molecule type" value="Genomic_DNA"/>
</dbReference>
<comment type="similarity">
    <text evidence="2 4">Belongs to the Nudix hydrolase family.</text>
</comment>
<dbReference type="PANTHER" id="PTHR43046">
    <property type="entry name" value="GDP-MANNOSE MANNOSYL HYDROLASE"/>
    <property type="match status" value="1"/>
</dbReference>
<evidence type="ECO:0000256" key="4">
    <source>
        <dbReference type="RuleBase" id="RU003476"/>
    </source>
</evidence>
<evidence type="ECO:0000313" key="6">
    <source>
        <dbReference type="EMBL" id="SFQ18497.1"/>
    </source>
</evidence>
<name>A0A1I5WFU4_9PSEU</name>
<dbReference type="Gene3D" id="3.90.79.10">
    <property type="entry name" value="Nucleoside Triphosphate Pyrophosphohydrolase"/>
    <property type="match status" value="1"/>
</dbReference>
<dbReference type="PRINTS" id="PR00502">
    <property type="entry name" value="NUDIXFAMILY"/>
</dbReference>